<feature type="region of interest" description="Disordered" evidence="1">
    <location>
        <begin position="865"/>
        <end position="953"/>
    </location>
</feature>
<evidence type="ECO:0000259" key="3">
    <source>
        <dbReference type="Pfam" id="PF03732"/>
    </source>
</evidence>
<feature type="compositionally biased region" description="Basic and acidic residues" evidence="1">
    <location>
        <begin position="923"/>
        <end position="949"/>
    </location>
</feature>
<feature type="region of interest" description="Disordered" evidence="1">
    <location>
        <begin position="257"/>
        <end position="332"/>
    </location>
</feature>
<dbReference type="CDD" id="cd00303">
    <property type="entry name" value="retropepsin_like"/>
    <property type="match status" value="1"/>
</dbReference>
<feature type="compositionally biased region" description="Polar residues" evidence="1">
    <location>
        <begin position="257"/>
        <end position="266"/>
    </location>
</feature>
<feature type="chain" id="PRO_5029696388" description="Retrotransposon gag domain-containing protein" evidence="2">
    <location>
        <begin position="19"/>
        <end position="1418"/>
    </location>
</feature>
<comment type="caution">
    <text evidence="4">The sequence shown here is derived from an EMBL/GenBank/DDBJ whole genome shotgun (WGS) entry which is preliminary data.</text>
</comment>
<feature type="domain" description="Retrotransposon gag" evidence="3">
    <location>
        <begin position="418"/>
        <end position="504"/>
    </location>
</feature>
<dbReference type="EMBL" id="JACBKZ010000014">
    <property type="protein sequence ID" value="KAF5932738.1"/>
    <property type="molecule type" value="Genomic_DNA"/>
</dbReference>
<evidence type="ECO:0000256" key="2">
    <source>
        <dbReference type="SAM" id="SignalP"/>
    </source>
</evidence>
<name>A0A7J7FYS5_CAMSI</name>
<keyword evidence="5" id="KW-1185">Reference proteome</keyword>
<dbReference type="PANTHER" id="PTHR33223:SF8">
    <property type="entry name" value="OS04G0172440 PROTEIN"/>
    <property type="match status" value="1"/>
</dbReference>
<reference evidence="5" key="1">
    <citation type="journal article" date="2020" name="Nat. Commun.">
        <title>Genome assembly of wild tea tree DASZ reveals pedigree and selection history of tea varieties.</title>
        <authorList>
            <person name="Zhang W."/>
            <person name="Zhang Y."/>
            <person name="Qiu H."/>
            <person name="Guo Y."/>
            <person name="Wan H."/>
            <person name="Zhang X."/>
            <person name="Scossa F."/>
            <person name="Alseekh S."/>
            <person name="Zhang Q."/>
            <person name="Wang P."/>
            <person name="Xu L."/>
            <person name="Schmidt M.H."/>
            <person name="Jia X."/>
            <person name="Li D."/>
            <person name="Zhu A."/>
            <person name="Guo F."/>
            <person name="Chen W."/>
            <person name="Ni D."/>
            <person name="Usadel B."/>
            <person name="Fernie A.R."/>
            <person name="Wen W."/>
        </authorList>
    </citation>
    <scope>NUCLEOTIDE SEQUENCE [LARGE SCALE GENOMIC DNA]</scope>
    <source>
        <strain evidence="5">cv. G240</strain>
    </source>
</reference>
<feature type="region of interest" description="Disordered" evidence="1">
    <location>
        <begin position="1019"/>
        <end position="1044"/>
    </location>
</feature>
<dbReference type="PANTHER" id="PTHR33223">
    <property type="entry name" value="CCHC-TYPE DOMAIN-CONTAINING PROTEIN"/>
    <property type="match status" value="1"/>
</dbReference>
<sequence length="1418" mass="156599">MLAMRLIAYVIYLPDCLWVKVGTPCLPSAIPERFAGGLSCQGMSIRLTGCGLCQPAGISIISIRPAGISVLSASGLRASVRYISSVHEHGYQACGHQPVFGNGLSADIRFCSGDSDTRMVSCSAIASNPAGIPQAPWTRGRRLHRSEDLIDGQPVFHSLPPVAKRKPKRRSVSEQRLSEQWVISSEDYRTEVSITAAEIDTPVRQMEQQNTSGMEALMRQMQESMRQMHDDAARQTEFSKQQAAVMAQQSELITRLQQQNTASASHQIPPPAGAPLPEQAPTVQNAPPNAQNTLPNVQNLQEDTSLPTGPAPPPLLPQLSKVHTSNHPDSPTEVEVDLTALKLSKLEKLFKRSQGVKAMPDIEDGYTEEAVTLPDRFKMPQIDRFDGTGDPMVHIRLFADVLRPMGLTRSQKLSLFGRTLSGIASHWYSRLQDEVKTNWDEMAEAFVTQYSYNTQIEITTRDLETTRQEPKESFSDFVIRWRAKASTMTLRPTDKDQIRMIVRNLHPKLMQRMIVVPFPTFADLHDMGVQIEDAMKQGLFDHDREQPRRTFNRNNNAGPSGAANTRASEVGMVTTTPPPPPRPMTATPFSGASGSNTQNRFQPRNQRTYSPLYMPLTKVLAILIRKNHLKPLEPKPLPNPLPPSYDPSKYCAYHQQHGHDTDRCFRLRHEIQDLIDKQVIAPPEKPNVTTNPLPPHNQAPPPGRINCIQTGVVSYDPSIYITPTRLPKPEVFLPDCTDFLCMVDISKAQPEPVVVTVEHGAGQILGRNEIAESGTGQNFARGAYDPSKYILSTSRIGLSVELPETGELCMIRGNGSELWADELTATEEDLANLQLLDDQELGEASINWYDYEGSEEATGWLEDQPDAVGETQSEQSPAGAEVPSVAGTAESQVVSPESAGVKNSAPDMGIMDTGIVKQPAVLRQREQEKSEATERARKAKGPERTESAECTKTGNAASIWTESTAGASGTEPDRCLLAASGMWWEDDDLCLAHTDEDWASGQPDNTWYLDEVDHMTRSGRYFKPPHLDRPEASGKDREAEKQKEKQIEEEAVLKQLKKIQADISIWGLLMASRVHREAVLICNGLNKELPPEGTSHNKPLYISVECRDKWIPVVLVDTGSAINVCPTRTAYAIGLKPADFVPTTQVIRAYDNTSREVMGTVKVQTKVGPGQHNVEFHILDVPATFNLLLGRPWLHQVKAVSSTLHQMLKYPHGKGVAIVFGNSSIHPPPEVSTPVLEIEHGTEDVFLSGFTLAEARVVQNIMAVNEGMYVSAQSVYLMNKLKTYPWNGIGKERPEGRLSIGRSATQPSHLWTGPIWGTLNGRFVREGEDFPFCGFPEPWLNAEGKRVPGFEIFFDMQLFGDDVAKAQTDPPTEVEQCEAVDFESTELEMGVALASLLSDPPIGQECLGDNSSVSVIGD</sequence>
<accession>A0A7J7FYS5</accession>
<dbReference type="InterPro" id="IPR005162">
    <property type="entry name" value="Retrotrans_gag_dom"/>
</dbReference>
<dbReference type="Pfam" id="PF03732">
    <property type="entry name" value="Retrotrans_gag"/>
    <property type="match status" value="1"/>
</dbReference>
<reference evidence="4 5" key="2">
    <citation type="submission" date="2020-07" db="EMBL/GenBank/DDBJ databases">
        <title>Genome assembly of wild tea tree DASZ reveals pedigree and selection history of tea varieties.</title>
        <authorList>
            <person name="Zhang W."/>
        </authorList>
    </citation>
    <scope>NUCLEOTIDE SEQUENCE [LARGE SCALE GENOMIC DNA]</scope>
    <source>
        <strain evidence="5">cv. G240</strain>
        <tissue evidence="4">Leaf</tissue>
    </source>
</reference>
<dbReference type="SUPFAM" id="SSF50630">
    <property type="entry name" value="Acid proteases"/>
    <property type="match status" value="1"/>
</dbReference>
<gene>
    <name evidence="4" type="ORF">HYC85_028909</name>
</gene>
<organism evidence="4 5">
    <name type="scientific">Camellia sinensis</name>
    <name type="common">Tea plant</name>
    <name type="synonym">Thea sinensis</name>
    <dbReference type="NCBI Taxonomy" id="4442"/>
    <lineage>
        <taxon>Eukaryota</taxon>
        <taxon>Viridiplantae</taxon>
        <taxon>Streptophyta</taxon>
        <taxon>Embryophyta</taxon>
        <taxon>Tracheophyta</taxon>
        <taxon>Spermatophyta</taxon>
        <taxon>Magnoliopsida</taxon>
        <taxon>eudicotyledons</taxon>
        <taxon>Gunneridae</taxon>
        <taxon>Pentapetalae</taxon>
        <taxon>asterids</taxon>
        <taxon>Ericales</taxon>
        <taxon>Theaceae</taxon>
        <taxon>Camellia</taxon>
    </lineage>
</organism>
<feature type="compositionally biased region" description="Polar residues" evidence="1">
    <location>
        <begin position="281"/>
        <end position="305"/>
    </location>
</feature>
<evidence type="ECO:0000256" key="1">
    <source>
        <dbReference type="SAM" id="MobiDB-lite"/>
    </source>
</evidence>
<feature type="compositionally biased region" description="Basic and acidic residues" evidence="1">
    <location>
        <begin position="1025"/>
        <end position="1044"/>
    </location>
</feature>
<evidence type="ECO:0000313" key="4">
    <source>
        <dbReference type="EMBL" id="KAF5932738.1"/>
    </source>
</evidence>
<dbReference type="InterPro" id="IPR021109">
    <property type="entry name" value="Peptidase_aspartic_dom_sf"/>
</dbReference>
<dbReference type="Proteomes" id="UP000593564">
    <property type="component" value="Unassembled WGS sequence"/>
</dbReference>
<feature type="signal peptide" evidence="2">
    <location>
        <begin position="1"/>
        <end position="18"/>
    </location>
</feature>
<dbReference type="Gene3D" id="2.40.70.10">
    <property type="entry name" value="Acid Proteases"/>
    <property type="match status" value="1"/>
</dbReference>
<evidence type="ECO:0000313" key="5">
    <source>
        <dbReference type="Proteomes" id="UP000593564"/>
    </source>
</evidence>
<protein>
    <recommendedName>
        <fullName evidence="3">Retrotransposon gag domain-containing protein</fullName>
    </recommendedName>
</protein>
<proteinExistence type="predicted"/>
<keyword evidence="2" id="KW-0732">Signal</keyword>